<keyword evidence="2 5" id="KW-0732">Signal</keyword>
<comment type="caution">
    <text evidence="7">The sequence shown here is derived from an EMBL/GenBank/DDBJ whole genome shotgun (WGS) entry which is preliminary data.</text>
</comment>
<dbReference type="PROSITE" id="PS50198">
    <property type="entry name" value="PPIC_PPIASE_2"/>
    <property type="match status" value="1"/>
</dbReference>
<keyword evidence="5" id="KW-0564">Palmitate</keyword>
<accession>A0ABT4X7Z6</accession>
<comment type="catalytic activity">
    <reaction evidence="1 5">
        <text>[protein]-peptidylproline (omega=180) = [protein]-peptidylproline (omega=0)</text>
        <dbReference type="Rhea" id="RHEA:16237"/>
        <dbReference type="Rhea" id="RHEA-COMP:10747"/>
        <dbReference type="Rhea" id="RHEA-COMP:10748"/>
        <dbReference type="ChEBI" id="CHEBI:83833"/>
        <dbReference type="ChEBI" id="CHEBI:83834"/>
        <dbReference type="EC" id="5.2.1.8"/>
    </reaction>
</comment>
<dbReference type="GO" id="GO:0003755">
    <property type="term" value="F:peptidyl-prolyl cis-trans isomerase activity"/>
    <property type="evidence" value="ECO:0007669"/>
    <property type="project" value="UniProtKB-EC"/>
</dbReference>
<dbReference type="PANTHER" id="PTHR47245">
    <property type="entry name" value="PEPTIDYLPROLYL ISOMERASE"/>
    <property type="match status" value="1"/>
</dbReference>
<comment type="similarity">
    <text evidence="5">Belongs to the PrsA family.</text>
</comment>
<evidence type="ECO:0000313" key="7">
    <source>
        <dbReference type="EMBL" id="MDA7028412.1"/>
    </source>
</evidence>
<proteinExistence type="inferred from homology"/>
<protein>
    <recommendedName>
        <fullName evidence="5">Foldase protein PrsA</fullName>
        <ecNumber evidence="5">5.2.1.8</ecNumber>
    </recommendedName>
</protein>
<evidence type="ECO:0000256" key="3">
    <source>
        <dbReference type="ARBA" id="ARBA00023110"/>
    </source>
</evidence>
<dbReference type="InterPro" id="IPR000297">
    <property type="entry name" value="PPIase_PpiC"/>
</dbReference>
<dbReference type="Proteomes" id="UP001211894">
    <property type="component" value="Unassembled WGS sequence"/>
</dbReference>
<evidence type="ECO:0000256" key="5">
    <source>
        <dbReference type="HAMAP-Rule" id="MF_01145"/>
    </source>
</evidence>
<dbReference type="RefSeq" id="WP_271342232.1">
    <property type="nucleotide sequence ID" value="NZ_JAQKAB010000017.1"/>
</dbReference>
<name>A0ABT4X7Z6_9BACI</name>
<dbReference type="PANTHER" id="PTHR47245:SF1">
    <property type="entry name" value="FOLDASE PROTEIN PRSA"/>
    <property type="match status" value="1"/>
</dbReference>
<sequence>MKKMVIAAVTATSILTLSACKGGDSEVVAETKYGNITKDDLYNELRDANGADGVSFAIKKKILKDKYSVSDKDVDKRYDEHIKEPNYKNLVEIYGEDKVKEQVKIELLVEKAKKDAMKVEDKEVKKYYDSLKGKIRASHILVKDKKTIEEVQKKLKNGKKFEDLAKEYGQDQTAQVGGDLGWFEKGKMEKPFEKAAFALKKGKVSEPVKTSHGYHLILKTDEYGKYDDMKKDLKKELIETKQSNPNGAVGEYLNKLEEEGDVKIKDKVIKKLIEQQKKAIEEQQKMQNPQG</sequence>
<dbReference type="SUPFAM" id="SSF54534">
    <property type="entry name" value="FKBP-like"/>
    <property type="match status" value="1"/>
</dbReference>
<reference evidence="7 8" key="1">
    <citation type="submission" date="2023-01" db="EMBL/GenBank/DDBJ databases">
        <title>Bacillus changyiensis sp. nov., isolated from a coastal deposit.</title>
        <authorList>
            <person name="Xiao G."/>
            <person name="Lai Q."/>
            <person name="Hu Z."/>
            <person name="Shao Z."/>
        </authorList>
    </citation>
    <scope>NUCLEOTIDE SEQUENCE [LARGE SCALE GENOMIC DNA]</scope>
    <source>
        <strain evidence="7 8">CLL-7-23</strain>
    </source>
</reference>
<evidence type="ECO:0000256" key="2">
    <source>
        <dbReference type="ARBA" id="ARBA00022729"/>
    </source>
</evidence>
<dbReference type="EMBL" id="JAQKAB010000017">
    <property type="protein sequence ID" value="MDA7028412.1"/>
    <property type="molecule type" value="Genomic_DNA"/>
</dbReference>
<feature type="domain" description="PpiC" evidence="6">
    <location>
        <begin position="132"/>
        <end position="221"/>
    </location>
</feature>
<keyword evidence="5" id="KW-1003">Cell membrane</keyword>
<comment type="subcellular location">
    <subcellularLocation>
        <location evidence="5">Cell membrane</location>
        <topology evidence="5">Lipid-anchor</topology>
    </subcellularLocation>
</comment>
<organism evidence="7 8">
    <name type="scientific">Bacillus changyiensis</name>
    <dbReference type="NCBI Taxonomy" id="3004103"/>
    <lineage>
        <taxon>Bacteria</taxon>
        <taxon>Bacillati</taxon>
        <taxon>Bacillota</taxon>
        <taxon>Bacilli</taxon>
        <taxon>Bacillales</taxon>
        <taxon>Bacillaceae</taxon>
        <taxon>Bacillus</taxon>
    </lineage>
</organism>
<gene>
    <name evidence="5" type="primary">prsA</name>
    <name evidence="7" type="ORF">PJ311_17885</name>
</gene>
<dbReference type="EC" id="5.2.1.8" evidence="5"/>
<keyword evidence="8" id="KW-1185">Reference proteome</keyword>
<evidence type="ECO:0000259" key="6">
    <source>
        <dbReference type="PROSITE" id="PS50198"/>
    </source>
</evidence>
<dbReference type="InterPro" id="IPR046357">
    <property type="entry name" value="PPIase_dom_sf"/>
</dbReference>
<dbReference type="InterPro" id="IPR050245">
    <property type="entry name" value="PrsA_foldase"/>
</dbReference>
<evidence type="ECO:0000313" key="8">
    <source>
        <dbReference type="Proteomes" id="UP001211894"/>
    </source>
</evidence>
<dbReference type="HAMAP" id="MF_01145">
    <property type="entry name" value="Foldase_PrsA"/>
    <property type="match status" value="1"/>
</dbReference>
<dbReference type="PROSITE" id="PS51257">
    <property type="entry name" value="PROKAR_LIPOPROTEIN"/>
    <property type="match status" value="1"/>
</dbReference>
<comment type="function">
    <text evidence="5">Plays a major role in protein secretion by helping the post-translocational extracellular folding of several secreted proteins.</text>
</comment>
<keyword evidence="5" id="KW-0472">Membrane</keyword>
<dbReference type="InterPro" id="IPR023059">
    <property type="entry name" value="Foldase_PrsA"/>
</dbReference>
<evidence type="ECO:0000256" key="1">
    <source>
        <dbReference type="ARBA" id="ARBA00000971"/>
    </source>
</evidence>
<dbReference type="Pfam" id="PF00639">
    <property type="entry name" value="Rotamase"/>
    <property type="match status" value="1"/>
</dbReference>
<keyword evidence="3 5" id="KW-0697">Rotamase</keyword>
<evidence type="ECO:0000256" key="4">
    <source>
        <dbReference type="ARBA" id="ARBA00023235"/>
    </source>
</evidence>
<keyword evidence="4 5" id="KW-0413">Isomerase</keyword>
<dbReference type="Gene3D" id="3.10.50.40">
    <property type="match status" value="1"/>
</dbReference>
<keyword evidence="5" id="KW-0449">Lipoprotein</keyword>